<dbReference type="InterPro" id="IPR009839">
    <property type="entry name" value="SseB_N"/>
</dbReference>
<keyword evidence="3" id="KW-1185">Reference proteome</keyword>
<evidence type="ECO:0000313" key="2">
    <source>
        <dbReference type="EMBL" id="SNR34873.1"/>
    </source>
</evidence>
<sequence length="129" mass="14085">MATENPWPDIEAALEAARERDDRAGFLRILAVGKVVLPQLQSVEQAKGWRLPIYETDDRRCVMAFSSQERLADSGVDAVETITTTGTELSQAWPQDEELWLAINLGSESAALVPPDVMRAMASGTTPQG</sequence>
<name>A0A238VMA5_9PSEU</name>
<dbReference type="Proteomes" id="UP000198348">
    <property type="component" value="Unassembled WGS sequence"/>
</dbReference>
<dbReference type="OrthoDB" id="4211779at2"/>
<reference evidence="2 3" key="1">
    <citation type="submission" date="2017-06" db="EMBL/GenBank/DDBJ databases">
        <authorList>
            <person name="Kim H.J."/>
            <person name="Triplett B.A."/>
        </authorList>
    </citation>
    <scope>NUCLEOTIDE SEQUENCE [LARGE SCALE GENOMIC DNA]</scope>
    <source>
        <strain evidence="2 3">DSM 45207</strain>
    </source>
</reference>
<accession>A0A238VMA5</accession>
<evidence type="ECO:0000259" key="1">
    <source>
        <dbReference type="Pfam" id="PF07179"/>
    </source>
</evidence>
<dbReference type="EMBL" id="FZNW01000003">
    <property type="protein sequence ID" value="SNR34873.1"/>
    <property type="molecule type" value="Genomic_DNA"/>
</dbReference>
<evidence type="ECO:0000313" key="3">
    <source>
        <dbReference type="Proteomes" id="UP000198348"/>
    </source>
</evidence>
<organism evidence="2 3">
    <name type="scientific">Haloechinothrix alba</name>
    <dbReference type="NCBI Taxonomy" id="664784"/>
    <lineage>
        <taxon>Bacteria</taxon>
        <taxon>Bacillati</taxon>
        <taxon>Actinomycetota</taxon>
        <taxon>Actinomycetes</taxon>
        <taxon>Pseudonocardiales</taxon>
        <taxon>Pseudonocardiaceae</taxon>
        <taxon>Haloechinothrix</taxon>
    </lineage>
</organism>
<protein>
    <submittedName>
        <fullName evidence="2">SseB protein N-terminal domain-containing protein</fullName>
    </submittedName>
</protein>
<gene>
    <name evidence="2" type="ORF">SAMN06265360_10325</name>
</gene>
<dbReference type="Pfam" id="PF07179">
    <property type="entry name" value="SseB"/>
    <property type="match status" value="1"/>
</dbReference>
<dbReference type="AlphaFoldDB" id="A0A238VMA5"/>
<feature type="domain" description="SseB protein N-terminal" evidence="1">
    <location>
        <begin position="11"/>
        <end position="119"/>
    </location>
</feature>
<dbReference type="RefSeq" id="WP_089299910.1">
    <property type="nucleotide sequence ID" value="NZ_FZNW01000003.1"/>
</dbReference>
<proteinExistence type="predicted"/>